<feature type="region of interest" description="Disordered" evidence="1">
    <location>
        <begin position="235"/>
        <end position="260"/>
    </location>
</feature>
<sequence length="260" mass="29857">MANETDTLKLILTYTTPPRPTTGSFTTFCSYKERCSVAQSIIATSRVVTMGRVSAKRKLKQCDPFFKGKRDNGKKDKAFDLPPTESKRSKKRRRKMLSDEAMEQYVMRTSAMDGDAAAPSKKKQKLQIGSIKDGESMRDFNKRISTEVKRVIYDAAKQGRRSSEKRKAYLTKKKEKAREKKMTEQERYERDYQSTGNTKKDYFEDAAPVRFGDRVDAPPIMPKLSGIFKKRAEQLEREKRKAEKKNSLAAGARVIKRAKK</sequence>
<dbReference type="EMBL" id="LNFP01000353">
    <property type="protein sequence ID" value="KUF93808.1"/>
    <property type="molecule type" value="Genomic_DNA"/>
</dbReference>
<name>A0A0W8DBR3_PHYNI</name>
<evidence type="ECO:0000256" key="1">
    <source>
        <dbReference type="SAM" id="MobiDB-lite"/>
    </source>
</evidence>
<dbReference type="Proteomes" id="UP000054636">
    <property type="component" value="Unassembled WGS sequence"/>
</dbReference>
<feature type="compositionally biased region" description="Basic and acidic residues" evidence="1">
    <location>
        <begin position="176"/>
        <end position="200"/>
    </location>
</feature>
<feature type="compositionally biased region" description="Basic and acidic residues" evidence="1">
    <location>
        <begin position="235"/>
        <end position="246"/>
    </location>
</feature>
<proteinExistence type="predicted"/>
<reference evidence="2 3" key="1">
    <citation type="submission" date="2015-11" db="EMBL/GenBank/DDBJ databases">
        <title>Genomes and virulence difference between two physiological races of Phytophthora nicotianae.</title>
        <authorList>
            <person name="Liu H."/>
            <person name="Ma X."/>
            <person name="Yu H."/>
            <person name="Fang D."/>
            <person name="Li Y."/>
            <person name="Wang X."/>
            <person name="Wang W."/>
            <person name="Dong Y."/>
            <person name="Xiao B."/>
        </authorList>
    </citation>
    <scope>NUCLEOTIDE SEQUENCE [LARGE SCALE GENOMIC DNA]</scope>
    <source>
        <strain evidence="3">race 1</strain>
    </source>
</reference>
<evidence type="ECO:0000313" key="3">
    <source>
        <dbReference type="Proteomes" id="UP000054636"/>
    </source>
</evidence>
<dbReference type="AlphaFoldDB" id="A0A0W8DBR3"/>
<organism evidence="2 3">
    <name type="scientific">Phytophthora nicotianae</name>
    <name type="common">Potato buckeye rot agent</name>
    <name type="synonym">Phytophthora parasitica</name>
    <dbReference type="NCBI Taxonomy" id="4792"/>
    <lineage>
        <taxon>Eukaryota</taxon>
        <taxon>Sar</taxon>
        <taxon>Stramenopiles</taxon>
        <taxon>Oomycota</taxon>
        <taxon>Peronosporomycetes</taxon>
        <taxon>Peronosporales</taxon>
        <taxon>Peronosporaceae</taxon>
        <taxon>Phytophthora</taxon>
    </lineage>
</organism>
<feature type="region of interest" description="Disordered" evidence="1">
    <location>
        <begin position="157"/>
        <end position="200"/>
    </location>
</feature>
<accession>A0A0W8DBR3</accession>
<protein>
    <submittedName>
        <fullName evidence="2">Uncharacterized protein</fullName>
    </submittedName>
</protein>
<evidence type="ECO:0000313" key="2">
    <source>
        <dbReference type="EMBL" id="KUF93808.1"/>
    </source>
</evidence>
<feature type="region of interest" description="Disordered" evidence="1">
    <location>
        <begin position="64"/>
        <end position="99"/>
    </location>
</feature>
<feature type="compositionally biased region" description="Basic and acidic residues" evidence="1">
    <location>
        <begin position="66"/>
        <end position="79"/>
    </location>
</feature>
<comment type="caution">
    <text evidence="2">The sequence shown here is derived from an EMBL/GenBank/DDBJ whole genome shotgun (WGS) entry which is preliminary data.</text>
</comment>
<gene>
    <name evidence="2" type="ORF">AM588_10004378</name>
</gene>